<dbReference type="GO" id="GO:0003700">
    <property type="term" value="F:DNA-binding transcription factor activity"/>
    <property type="evidence" value="ECO:0007669"/>
    <property type="project" value="InterPro"/>
</dbReference>
<evidence type="ECO:0000256" key="5">
    <source>
        <dbReference type="ARBA" id="ARBA00024867"/>
    </source>
</evidence>
<dbReference type="PANTHER" id="PTHR43280:SF10">
    <property type="entry name" value="REGULATORY PROTEIN POCR"/>
    <property type="match status" value="1"/>
</dbReference>
<dbReference type="RefSeq" id="WP_090550127.1">
    <property type="nucleotide sequence ID" value="NZ_FNFP01000001.1"/>
</dbReference>
<comment type="function">
    <text evidence="5">May play the central regulatory role in sporulation. It may be an element of the effector pathway responsible for the activation of sporulation genes in response to nutritional stress. Spo0A may act in concert with spo0H (a sigma factor) to control the expression of some genes that are critical to the sporulation process.</text>
</comment>
<dbReference type="PRINTS" id="PR00032">
    <property type="entry name" value="HTHARAC"/>
</dbReference>
<keyword evidence="7" id="KW-0175">Coiled coil</keyword>
<dbReference type="InterPro" id="IPR009057">
    <property type="entry name" value="Homeodomain-like_sf"/>
</dbReference>
<evidence type="ECO:0000259" key="8">
    <source>
        <dbReference type="PROSITE" id="PS01124"/>
    </source>
</evidence>
<dbReference type="Pfam" id="PF00072">
    <property type="entry name" value="Response_reg"/>
    <property type="match status" value="1"/>
</dbReference>
<dbReference type="InterPro" id="IPR018062">
    <property type="entry name" value="HTH_AraC-typ_CS"/>
</dbReference>
<dbReference type="PROSITE" id="PS00041">
    <property type="entry name" value="HTH_ARAC_FAMILY_1"/>
    <property type="match status" value="1"/>
</dbReference>
<dbReference type="GO" id="GO:0000160">
    <property type="term" value="P:phosphorelay signal transduction system"/>
    <property type="evidence" value="ECO:0007669"/>
    <property type="project" value="InterPro"/>
</dbReference>
<proteinExistence type="predicted"/>
<dbReference type="OrthoDB" id="1769137at2"/>
<reference evidence="10 11" key="1">
    <citation type="submission" date="2016-10" db="EMBL/GenBank/DDBJ databases">
        <authorList>
            <person name="de Groot N.N."/>
        </authorList>
    </citation>
    <scope>NUCLEOTIDE SEQUENCE [LARGE SCALE GENOMIC DNA]</scope>
    <source>
        <strain evidence="10 11">DSM 18346</strain>
    </source>
</reference>
<keyword evidence="11" id="KW-1185">Reference proteome</keyword>
<feature type="coiled-coil region" evidence="7">
    <location>
        <begin position="119"/>
        <end position="153"/>
    </location>
</feature>
<dbReference type="SUPFAM" id="SSF52172">
    <property type="entry name" value="CheY-like"/>
    <property type="match status" value="1"/>
</dbReference>
<keyword evidence="4" id="KW-0804">Transcription</keyword>
<name>A0A1G8YRX9_9FIRM</name>
<dbReference type="InterPro" id="IPR011006">
    <property type="entry name" value="CheY-like_superfamily"/>
</dbReference>
<dbReference type="InterPro" id="IPR018060">
    <property type="entry name" value="HTH_AraC"/>
</dbReference>
<organism evidence="10 11">
    <name type="scientific">Natronincola ferrireducens</name>
    <dbReference type="NCBI Taxonomy" id="393762"/>
    <lineage>
        <taxon>Bacteria</taxon>
        <taxon>Bacillati</taxon>
        <taxon>Bacillota</taxon>
        <taxon>Clostridia</taxon>
        <taxon>Peptostreptococcales</taxon>
        <taxon>Natronincolaceae</taxon>
        <taxon>Natronincola</taxon>
    </lineage>
</organism>
<keyword evidence="6" id="KW-0597">Phosphoprotein</keyword>
<accession>A0A1G8YRX9</accession>
<dbReference type="AlphaFoldDB" id="A0A1G8YRX9"/>
<dbReference type="Pfam" id="PF12833">
    <property type="entry name" value="HTH_18"/>
    <property type="match status" value="1"/>
</dbReference>
<dbReference type="Gene3D" id="1.10.10.60">
    <property type="entry name" value="Homeodomain-like"/>
    <property type="match status" value="2"/>
</dbReference>
<dbReference type="InterPro" id="IPR020449">
    <property type="entry name" value="Tscrpt_reg_AraC-type_HTH"/>
</dbReference>
<keyword evidence="3" id="KW-0238">DNA-binding</keyword>
<dbReference type="PANTHER" id="PTHR43280">
    <property type="entry name" value="ARAC-FAMILY TRANSCRIPTIONAL REGULATOR"/>
    <property type="match status" value="1"/>
</dbReference>
<evidence type="ECO:0000256" key="3">
    <source>
        <dbReference type="ARBA" id="ARBA00023125"/>
    </source>
</evidence>
<sequence>MNRLLIVDDELIIRTGLVNKIKWKEIGIDEVYSSTNGVEALKAIKKVKPNIICTDIKMPKMNGIELIKNIRQQNLDVEIVIYSGYGEFRYAQEALKNNVDNYILKPTKIEKITDIFIEIVKKISLKEKQEKKIQQLQEAYEKYINLIENLTSISDFRKIITNETNNNFDLLNSLESIDKIETYENYWDKIMGDEAKITDEFNQQILMASKHAIYTAKKYIKANYNKNISLNDVAKEVYMNPSYFSHIFKQETGTNYINYLTNLRLKQAKHLLKYTKAPIYQISDEIGYKNSKYFNKLFKKHIGLTPSQFREAPRDISMPLK</sequence>
<evidence type="ECO:0000256" key="7">
    <source>
        <dbReference type="SAM" id="Coils"/>
    </source>
</evidence>
<dbReference type="GO" id="GO:0043565">
    <property type="term" value="F:sequence-specific DNA binding"/>
    <property type="evidence" value="ECO:0007669"/>
    <property type="project" value="InterPro"/>
</dbReference>
<feature type="domain" description="Response regulatory" evidence="9">
    <location>
        <begin position="3"/>
        <end position="120"/>
    </location>
</feature>
<dbReference type="EMBL" id="FNFP01000001">
    <property type="protein sequence ID" value="SDK05184.1"/>
    <property type="molecule type" value="Genomic_DNA"/>
</dbReference>
<dbReference type="PROSITE" id="PS50110">
    <property type="entry name" value="RESPONSE_REGULATORY"/>
    <property type="match status" value="1"/>
</dbReference>
<keyword evidence="2" id="KW-0805">Transcription regulation</keyword>
<feature type="domain" description="HTH araC/xylS-type" evidence="8">
    <location>
        <begin position="214"/>
        <end position="312"/>
    </location>
</feature>
<dbReference type="Gene3D" id="3.40.50.2300">
    <property type="match status" value="1"/>
</dbReference>
<evidence type="ECO:0000256" key="4">
    <source>
        <dbReference type="ARBA" id="ARBA00023163"/>
    </source>
</evidence>
<dbReference type="InterPro" id="IPR001789">
    <property type="entry name" value="Sig_transdc_resp-reg_receiver"/>
</dbReference>
<protein>
    <recommendedName>
        <fullName evidence="1">Stage 0 sporulation protein A homolog</fullName>
    </recommendedName>
</protein>
<dbReference type="SUPFAM" id="SSF46689">
    <property type="entry name" value="Homeodomain-like"/>
    <property type="match status" value="2"/>
</dbReference>
<dbReference type="PROSITE" id="PS01124">
    <property type="entry name" value="HTH_ARAC_FAMILY_2"/>
    <property type="match status" value="1"/>
</dbReference>
<evidence type="ECO:0000259" key="9">
    <source>
        <dbReference type="PROSITE" id="PS50110"/>
    </source>
</evidence>
<evidence type="ECO:0000256" key="1">
    <source>
        <dbReference type="ARBA" id="ARBA00018672"/>
    </source>
</evidence>
<dbReference type="CDD" id="cd17536">
    <property type="entry name" value="REC_YesN-like"/>
    <property type="match status" value="1"/>
</dbReference>
<evidence type="ECO:0000313" key="11">
    <source>
        <dbReference type="Proteomes" id="UP000198718"/>
    </source>
</evidence>
<evidence type="ECO:0000256" key="6">
    <source>
        <dbReference type="PROSITE-ProRule" id="PRU00169"/>
    </source>
</evidence>
<evidence type="ECO:0000313" key="10">
    <source>
        <dbReference type="EMBL" id="SDK05184.1"/>
    </source>
</evidence>
<dbReference type="SMART" id="SM00448">
    <property type="entry name" value="REC"/>
    <property type="match status" value="1"/>
</dbReference>
<gene>
    <name evidence="10" type="ORF">SAMN05660472_00621</name>
</gene>
<dbReference type="SMART" id="SM00342">
    <property type="entry name" value="HTH_ARAC"/>
    <property type="match status" value="1"/>
</dbReference>
<feature type="modified residue" description="4-aspartylphosphate" evidence="6">
    <location>
        <position position="55"/>
    </location>
</feature>
<evidence type="ECO:0000256" key="2">
    <source>
        <dbReference type="ARBA" id="ARBA00023015"/>
    </source>
</evidence>
<dbReference type="Proteomes" id="UP000198718">
    <property type="component" value="Unassembled WGS sequence"/>
</dbReference>
<dbReference type="STRING" id="393762.SAMN05660472_00621"/>